<keyword evidence="6 7" id="KW-0520">NAD</keyword>
<reference evidence="12" key="1">
    <citation type="submission" date="2018-12" db="EMBL/GenBank/DDBJ databases">
        <title>Tengunoibacter tsumagoiensis gen. nov., sp. nov., Dictyobacter kobayashii sp. nov., D. alpinus sp. nov., and D. joshuensis sp. nov. and description of Dictyobacteraceae fam. nov. within the order Ktedonobacterales isolated from Tengu-no-mugimeshi.</title>
        <authorList>
            <person name="Wang C.M."/>
            <person name="Zheng Y."/>
            <person name="Sakai Y."/>
            <person name="Toyoda A."/>
            <person name="Minakuchi Y."/>
            <person name="Abe K."/>
            <person name="Yokota A."/>
            <person name="Yabe S."/>
        </authorList>
    </citation>
    <scope>NUCLEOTIDE SEQUENCE [LARGE SCALE GENOMIC DNA]</scope>
    <source>
        <strain evidence="12">Uno16</strain>
    </source>
</reference>
<evidence type="ECO:0000256" key="7">
    <source>
        <dbReference type="HAMAP-Rule" id="MF_01356"/>
    </source>
</evidence>
<keyword evidence="7 8" id="KW-0411">Iron-sulfur</keyword>
<dbReference type="PANTHER" id="PTHR11995:SF14">
    <property type="entry name" value="NADH DEHYDROGENASE [UBIQUINONE] IRON-SULFUR PROTEIN 7, MITOCHONDRIAL"/>
    <property type="match status" value="1"/>
</dbReference>
<dbReference type="FunFam" id="3.40.50.12280:FF:000002">
    <property type="entry name" value="NADH-quinone oxidoreductase subunit B"/>
    <property type="match status" value="1"/>
</dbReference>
<dbReference type="GO" id="GO:0008137">
    <property type="term" value="F:NADH dehydrogenase (ubiquinone) activity"/>
    <property type="evidence" value="ECO:0007669"/>
    <property type="project" value="InterPro"/>
</dbReference>
<dbReference type="Pfam" id="PF01058">
    <property type="entry name" value="Oxidored_q6"/>
    <property type="match status" value="1"/>
</dbReference>
<dbReference type="NCBIfam" id="NF005012">
    <property type="entry name" value="PRK06411.1"/>
    <property type="match status" value="1"/>
</dbReference>
<evidence type="ECO:0000256" key="6">
    <source>
        <dbReference type="ARBA" id="ARBA00023027"/>
    </source>
</evidence>
<keyword evidence="7" id="KW-0472">Membrane</keyword>
<evidence type="ECO:0000256" key="5">
    <source>
        <dbReference type="ARBA" id="ARBA00022967"/>
    </source>
</evidence>
<sequence length="199" mass="22217">MSTVQENVSKQPRRKAIPLTMASGPSHYTPGEQELPVQLTSMEEMLQWAQNWARSKSVWPLGYGLACCAIEMMASAQAHYDLSRFGSEVFRSSPRQADLMIVAGTVSTKMAPRLRLLWEQMPEPKWVISMGQCANSGGEFYDSYYTVQGVDTIVPVDVYVPGCPPRPEALIEGILKLREKIAKQGLHIRGEEELELATK</sequence>
<feature type="compositionally biased region" description="Polar residues" evidence="9">
    <location>
        <begin position="1"/>
        <end position="10"/>
    </location>
</feature>
<comment type="cofactor">
    <cofactor evidence="7">
        <name>[4Fe-4S] cluster</name>
        <dbReference type="ChEBI" id="CHEBI:49883"/>
    </cofactor>
    <text evidence="7">Binds 1 [4Fe-4S] cluster.</text>
</comment>
<evidence type="ECO:0000313" key="11">
    <source>
        <dbReference type="EMBL" id="GCE29650.1"/>
    </source>
</evidence>
<evidence type="ECO:0000313" key="12">
    <source>
        <dbReference type="Proteomes" id="UP000287171"/>
    </source>
</evidence>
<feature type="binding site" evidence="7">
    <location>
        <position position="163"/>
    </location>
    <ligand>
        <name>[4Fe-4S] cluster</name>
        <dbReference type="ChEBI" id="CHEBI:49883"/>
    </ligand>
</feature>
<organism evidence="11 12">
    <name type="scientific">Dictyobacter alpinus</name>
    <dbReference type="NCBI Taxonomy" id="2014873"/>
    <lineage>
        <taxon>Bacteria</taxon>
        <taxon>Bacillati</taxon>
        <taxon>Chloroflexota</taxon>
        <taxon>Ktedonobacteria</taxon>
        <taxon>Ktedonobacterales</taxon>
        <taxon>Dictyobacteraceae</taxon>
        <taxon>Dictyobacter</taxon>
    </lineage>
</organism>
<dbReference type="EC" id="7.1.1.-" evidence="7"/>
<evidence type="ECO:0000256" key="3">
    <source>
        <dbReference type="ARBA" id="ARBA00022485"/>
    </source>
</evidence>
<dbReference type="GO" id="GO:0015990">
    <property type="term" value="P:electron transport coupled proton transport"/>
    <property type="evidence" value="ECO:0007669"/>
    <property type="project" value="TreeGrafter"/>
</dbReference>
<dbReference type="NCBIfam" id="TIGR01957">
    <property type="entry name" value="nuoB_fam"/>
    <property type="match status" value="1"/>
</dbReference>
<dbReference type="PROSITE" id="PS01150">
    <property type="entry name" value="COMPLEX1_20K"/>
    <property type="match status" value="1"/>
</dbReference>
<proteinExistence type="inferred from homology"/>
<keyword evidence="7 8" id="KW-0479">Metal-binding</keyword>
<evidence type="ECO:0000259" key="10">
    <source>
        <dbReference type="Pfam" id="PF01058"/>
    </source>
</evidence>
<keyword evidence="12" id="KW-1185">Reference proteome</keyword>
<keyword evidence="7" id="KW-1003">Cell membrane</keyword>
<keyword evidence="2 7" id="KW-0813">Transport</keyword>
<feature type="binding site" evidence="7">
    <location>
        <position position="68"/>
    </location>
    <ligand>
        <name>[4Fe-4S] cluster</name>
        <dbReference type="ChEBI" id="CHEBI:49883"/>
    </ligand>
</feature>
<dbReference type="PANTHER" id="PTHR11995">
    <property type="entry name" value="NADH DEHYDROGENASE"/>
    <property type="match status" value="1"/>
</dbReference>
<dbReference type="GO" id="GO:0005886">
    <property type="term" value="C:plasma membrane"/>
    <property type="evidence" value="ECO:0007669"/>
    <property type="project" value="UniProtKB-SubCell"/>
</dbReference>
<comment type="subunit">
    <text evidence="7">NDH-1 is composed of 14 different subunits. Subunits NuoB, C, D, E, F, and G constitute the peripheral sector of the complex.</text>
</comment>
<comment type="catalytic activity">
    <reaction evidence="7">
        <text>a quinone + NADH + 5 H(+)(in) = a quinol + NAD(+) + 4 H(+)(out)</text>
        <dbReference type="Rhea" id="RHEA:57888"/>
        <dbReference type="ChEBI" id="CHEBI:15378"/>
        <dbReference type="ChEBI" id="CHEBI:24646"/>
        <dbReference type="ChEBI" id="CHEBI:57540"/>
        <dbReference type="ChEBI" id="CHEBI:57945"/>
        <dbReference type="ChEBI" id="CHEBI:132124"/>
    </reaction>
</comment>
<evidence type="ECO:0000256" key="4">
    <source>
        <dbReference type="ARBA" id="ARBA00022719"/>
    </source>
</evidence>
<dbReference type="InterPro" id="IPR006137">
    <property type="entry name" value="NADH_UbQ_OxRdtase-like_20kDa"/>
</dbReference>
<name>A0A402BEC5_9CHLR</name>
<feature type="domain" description="NADH:ubiquinone oxidoreductase-like 20kDa subunit" evidence="10">
    <location>
        <begin position="67"/>
        <end position="177"/>
    </location>
</feature>
<keyword evidence="3 7" id="KW-0004">4Fe-4S</keyword>
<evidence type="ECO:0000256" key="1">
    <source>
        <dbReference type="ARBA" id="ARBA00009173"/>
    </source>
</evidence>
<keyword evidence="4 7" id="KW-0874">Quinone</keyword>
<dbReference type="GO" id="GO:0045271">
    <property type="term" value="C:respiratory chain complex I"/>
    <property type="evidence" value="ECO:0007669"/>
    <property type="project" value="TreeGrafter"/>
</dbReference>
<dbReference type="SUPFAM" id="SSF56770">
    <property type="entry name" value="HydA/Nqo6-like"/>
    <property type="match status" value="1"/>
</dbReference>
<dbReference type="InterPro" id="IPR006138">
    <property type="entry name" value="NADH_UQ_OxRdtase_20Kd_su"/>
</dbReference>
<keyword evidence="7" id="KW-0830">Ubiquinone</keyword>
<gene>
    <name evidence="11" type="primary">nqo6</name>
    <name evidence="7" type="synonym">nuoB</name>
    <name evidence="11" type="ORF">KDA_51340</name>
</gene>
<comment type="subcellular location">
    <subcellularLocation>
        <location evidence="7">Cell membrane</location>
        <topology evidence="7">Peripheral membrane protein</topology>
        <orientation evidence="7">Cytoplasmic side</orientation>
    </subcellularLocation>
</comment>
<dbReference type="GO" id="GO:0009060">
    <property type="term" value="P:aerobic respiration"/>
    <property type="evidence" value="ECO:0007669"/>
    <property type="project" value="TreeGrafter"/>
</dbReference>
<comment type="caution">
    <text evidence="11">The sequence shown here is derived from an EMBL/GenBank/DDBJ whole genome shotgun (WGS) entry which is preliminary data.</text>
</comment>
<keyword evidence="5 7" id="KW-1278">Translocase</keyword>
<keyword evidence="7 8" id="KW-0408">Iron</keyword>
<feature type="binding site" evidence="7">
    <location>
        <position position="133"/>
    </location>
    <ligand>
        <name>[4Fe-4S] cluster</name>
        <dbReference type="ChEBI" id="CHEBI:49883"/>
    </ligand>
</feature>
<dbReference type="HAMAP" id="MF_01356">
    <property type="entry name" value="NDH1_NuoB"/>
    <property type="match status" value="1"/>
</dbReference>
<dbReference type="GO" id="GO:0051539">
    <property type="term" value="F:4 iron, 4 sulfur cluster binding"/>
    <property type="evidence" value="ECO:0007669"/>
    <property type="project" value="UniProtKB-KW"/>
</dbReference>
<dbReference type="Gene3D" id="3.40.50.12280">
    <property type="match status" value="1"/>
</dbReference>
<dbReference type="GO" id="GO:0050136">
    <property type="term" value="F:NADH dehydrogenase (quinone) (non-electrogenic) activity"/>
    <property type="evidence" value="ECO:0007669"/>
    <property type="project" value="UniProtKB-UniRule"/>
</dbReference>
<evidence type="ECO:0000256" key="8">
    <source>
        <dbReference type="RuleBase" id="RU004464"/>
    </source>
</evidence>
<dbReference type="EMBL" id="BIFT01000002">
    <property type="protein sequence ID" value="GCE29650.1"/>
    <property type="molecule type" value="Genomic_DNA"/>
</dbReference>
<protein>
    <recommendedName>
        <fullName evidence="7">NADH-quinone oxidoreductase subunit B</fullName>
        <ecNumber evidence="7">7.1.1.-</ecNumber>
    </recommendedName>
    <alternativeName>
        <fullName evidence="7">NADH dehydrogenase I subunit B</fullName>
    </alternativeName>
    <alternativeName>
        <fullName evidence="7">NDH-1 subunit B</fullName>
    </alternativeName>
</protein>
<evidence type="ECO:0000256" key="2">
    <source>
        <dbReference type="ARBA" id="ARBA00022448"/>
    </source>
</evidence>
<dbReference type="GO" id="GO:0005506">
    <property type="term" value="F:iron ion binding"/>
    <property type="evidence" value="ECO:0007669"/>
    <property type="project" value="UniProtKB-UniRule"/>
</dbReference>
<feature type="binding site" evidence="7">
    <location>
        <position position="67"/>
    </location>
    <ligand>
        <name>[4Fe-4S] cluster</name>
        <dbReference type="ChEBI" id="CHEBI:49883"/>
    </ligand>
</feature>
<comment type="similarity">
    <text evidence="1 7 8">Belongs to the complex I 20 kDa subunit family.</text>
</comment>
<feature type="region of interest" description="Disordered" evidence="9">
    <location>
        <begin position="1"/>
        <end position="28"/>
    </location>
</feature>
<dbReference type="GO" id="GO:0048038">
    <property type="term" value="F:quinone binding"/>
    <property type="evidence" value="ECO:0007669"/>
    <property type="project" value="UniProtKB-KW"/>
</dbReference>
<dbReference type="Proteomes" id="UP000287171">
    <property type="component" value="Unassembled WGS sequence"/>
</dbReference>
<evidence type="ECO:0000256" key="9">
    <source>
        <dbReference type="SAM" id="MobiDB-lite"/>
    </source>
</evidence>
<dbReference type="AlphaFoldDB" id="A0A402BEC5"/>
<comment type="function">
    <text evidence="7">NDH-1 shuttles electrons from NADH, via FMN and iron-sulfur (Fe-S) centers, to quinones in the respiratory chain. The immediate electron acceptor for the enzyme in this species is believed to be ubiquinone. Couples the redox reaction to proton translocation (for every two electrons transferred, four hydrogen ions are translocated across the cytoplasmic membrane), and thus conserves the redox energy in a proton gradient.</text>
</comment>
<accession>A0A402BEC5</accession>